<accession>A0A9D4KZ28</accession>
<dbReference type="AlphaFoldDB" id="A0A9D4KZ28"/>
<evidence type="ECO:0000313" key="1">
    <source>
        <dbReference type="EMBL" id="KAH3848601.1"/>
    </source>
</evidence>
<sequence length="65" mass="7224">MAELLRIKEEYKSDANARAASGNILFSPPPLSSSANRILKSEAVQNHRDLISEEGWKLVVARFVV</sequence>
<name>A0A9D4KZ28_DREPO</name>
<reference evidence="1" key="2">
    <citation type="submission" date="2020-11" db="EMBL/GenBank/DDBJ databases">
        <authorList>
            <person name="McCartney M.A."/>
            <person name="Auch B."/>
            <person name="Kono T."/>
            <person name="Mallez S."/>
            <person name="Becker A."/>
            <person name="Gohl D.M."/>
            <person name="Silverstein K.A.T."/>
            <person name="Koren S."/>
            <person name="Bechman K.B."/>
            <person name="Herman A."/>
            <person name="Abrahante J.E."/>
            <person name="Garbe J."/>
        </authorList>
    </citation>
    <scope>NUCLEOTIDE SEQUENCE</scope>
    <source>
        <strain evidence="1">Duluth1</strain>
        <tissue evidence="1">Whole animal</tissue>
    </source>
</reference>
<gene>
    <name evidence="1" type="ORF">DPMN_090980</name>
</gene>
<keyword evidence="2" id="KW-1185">Reference proteome</keyword>
<comment type="caution">
    <text evidence="1">The sequence shown here is derived from an EMBL/GenBank/DDBJ whole genome shotgun (WGS) entry which is preliminary data.</text>
</comment>
<protein>
    <submittedName>
        <fullName evidence="1">Uncharacterized protein</fullName>
    </submittedName>
</protein>
<dbReference type="EMBL" id="JAIWYP010000003">
    <property type="protein sequence ID" value="KAH3848601.1"/>
    <property type="molecule type" value="Genomic_DNA"/>
</dbReference>
<proteinExistence type="predicted"/>
<organism evidence="1 2">
    <name type="scientific">Dreissena polymorpha</name>
    <name type="common">Zebra mussel</name>
    <name type="synonym">Mytilus polymorpha</name>
    <dbReference type="NCBI Taxonomy" id="45954"/>
    <lineage>
        <taxon>Eukaryota</taxon>
        <taxon>Metazoa</taxon>
        <taxon>Spiralia</taxon>
        <taxon>Lophotrochozoa</taxon>
        <taxon>Mollusca</taxon>
        <taxon>Bivalvia</taxon>
        <taxon>Autobranchia</taxon>
        <taxon>Heteroconchia</taxon>
        <taxon>Euheterodonta</taxon>
        <taxon>Imparidentia</taxon>
        <taxon>Neoheterodontei</taxon>
        <taxon>Myida</taxon>
        <taxon>Dreissenoidea</taxon>
        <taxon>Dreissenidae</taxon>
        <taxon>Dreissena</taxon>
    </lineage>
</organism>
<evidence type="ECO:0000313" key="2">
    <source>
        <dbReference type="Proteomes" id="UP000828390"/>
    </source>
</evidence>
<reference evidence="1" key="1">
    <citation type="journal article" date="2019" name="bioRxiv">
        <title>The Genome of the Zebra Mussel, Dreissena polymorpha: A Resource for Invasive Species Research.</title>
        <authorList>
            <person name="McCartney M.A."/>
            <person name="Auch B."/>
            <person name="Kono T."/>
            <person name="Mallez S."/>
            <person name="Zhang Y."/>
            <person name="Obille A."/>
            <person name="Becker A."/>
            <person name="Abrahante J.E."/>
            <person name="Garbe J."/>
            <person name="Badalamenti J.P."/>
            <person name="Herman A."/>
            <person name="Mangelson H."/>
            <person name="Liachko I."/>
            <person name="Sullivan S."/>
            <person name="Sone E.D."/>
            <person name="Koren S."/>
            <person name="Silverstein K.A.T."/>
            <person name="Beckman K.B."/>
            <person name="Gohl D.M."/>
        </authorList>
    </citation>
    <scope>NUCLEOTIDE SEQUENCE</scope>
    <source>
        <strain evidence="1">Duluth1</strain>
        <tissue evidence="1">Whole animal</tissue>
    </source>
</reference>
<dbReference type="Proteomes" id="UP000828390">
    <property type="component" value="Unassembled WGS sequence"/>
</dbReference>